<dbReference type="FunFam" id="3.40.50.300:FF:000399">
    <property type="entry name" value="YLP motif containing 1"/>
    <property type="match status" value="1"/>
</dbReference>
<evidence type="ECO:0000256" key="3">
    <source>
        <dbReference type="ARBA" id="ARBA00022491"/>
    </source>
</evidence>
<keyword evidence="2" id="KW-0488">Methylation</keyword>
<dbReference type="PANTHER" id="PTHR13413:SF0">
    <property type="entry name" value="YLP MOTIF-CONTAINING PROTEIN 1"/>
    <property type="match status" value="1"/>
</dbReference>
<evidence type="ECO:0000313" key="14">
    <source>
        <dbReference type="EMBL" id="CEK76296.1"/>
    </source>
</evidence>
<feature type="compositionally biased region" description="Polar residues" evidence="13">
    <location>
        <begin position="655"/>
        <end position="668"/>
    </location>
</feature>
<evidence type="ECO:0000256" key="2">
    <source>
        <dbReference type="ARBA" id="ARBA00022481"/>
    </source>
</evidence>
<evidence type="ECO:0000256" key="13">
    <source>
        <dbReference type="SAM" id="MobiDB-lite"/>
    </source>
</evidence>
<evidence type="ECO:0000256" key="5">
    <source>
        <dbReference type="ARBA" id="ARBA00022843"/>
    </source>
</evidence>
<feature type="region of interest" description="Disordered" evidence="13">
    <location>
        <begin position="540"/>
        <end position="572"/>
    </location>
</feature>
<accession>A0A0B7A8G5</accession>
<evidence type="ECO:0000256" key="12">
    <source>
        <dbReference type="ARBA" id="ARBA00083294"/>
    </source>
</evidence>
<evidence type="ECO:0000256" key="9">
    <source>
        <dbReference type="ARBA" id="ARBA00058677"/>
    </source>
</evidence>
<name>A0A0B7A8G5_9EUPU</name>
<feature type="region of interest" description="Disordered" evidence="13">
    <location>
        <begin position="403"/>
        <end position="436"/>
    </location>
</feature>
<feature type="region of interest" description="Disordered" evidence="13">
    <location>
        <begin position="34"/>
        <end position="56"/>
    </location>
</feature>
<feature type="region of interest" description="Disordered" evidence="13">
    <location>
        <begin position="269"/>
        <end position="335"/>
    </location>
</feature>
<dbReference type="Pfam" id="PF13671">
    <property type="entry name" value="AAA_33"/>
    <property type="match status" value="1"/>
</dbReference>
<comment type="subunit">
    <text evidence="10">Interacts with PPP1CA and NCOA5. Forms a complex with ILF2, ILF3, KHDRBS1, RBMX, NCOA5 and PPP1CA.</text>
</comment>
<feature type="region of interest" description="Disordered" evidence="13">
    <location>
        <begin position="601"/>
        <end position="673"/>
    </location>
</feature>
<keyword evidence="8" id="KW-0539">Nucleus</keyword>
<dbReference type="InterPro" id="IPR027417">
    <property type="entry name" value="P-loop_NTPase"/>
</dbReference>
<feature type="region of interest" description="Disordered" evidence="13">
    <location>
        <begin position="101"/>
        <end position="120"/>
    </location>
</feature>
<dbReference type="PANTHER" id="PTHR13413">
    <property type="entry name" value="YLP MOTIF CONTAINING PROTEIN NUCLEAR PROTEIN ZAP"/>
    <property type="match status" value="1"/>
</dbReference>
<feature type="region of interest" description="Disordered" evidence="13">
    <location>
        <begin position="882"/>
        <end position="908"/>
    </location>
</feature>
<evidence type="ECO:0000256" key="1">
    <source>
        <dbReference type="ARBA" id="ARBA00004324"/>
    </source>
</evidence>
<feature type="compositionally biased region" description="Polar residues" evidence="13">
    <location>
        <begin position="274"/>
        <end position="284"/>
    </location>
</feature>
<keyword evidence="6" id="KW-0805">Transcription regulation</keyword>
<dbReference type="InterPro" id="IPR026314">
    <property type="entry name" value="YLP_motif_con_p1"/>
</dbReference>
<feature type="compositionally biased region" description="Polar residues" evidence="13">
    <location>
        <begin position="410"/>
        <end position="419"/>
    </location>
</feature>
<feature type="region of interest" description="Disordered" evidence="13">
    <location>
        <begin position="127"/>
        <end position="193"/>
    </location>
</feature>
<feature type="compositionally biased region" description="Basic and acidic residues" evidence="13">
    <location>
        <begin position="300"/>
        <end position="315"/>
    </location>
</feature>
<dbReference type="GO" id="GO:0032204">
    <property type="term" value="P:regulation of telomere maintenance"/>
    <property type="evidence" value="ECO:0007669"/>
    <property type="project" value="TreeGrafter"/>
</dbReference>
<protein>
    <recommendedName>
        <fullName evidence="11">YLP motif-containing protein 1</fullName>
    </recommendedName>
    <alternativeName>
        <fullName evidence="12">Nuclear protein ZAP3</fullName>
    </alternativeName>
</protein>
<feature type="compositionally biased region" description="Basic and acidic residues" evidence="13">
    <location>
        <begin position="540"/>
        <end position="558"/>
    </location>
</feature>
<sequence>GRGGEFMMDRDGEFQVDIDDFHRARGGIFQRGRGGVWERGRGRGHQFPNSSDFPSEDAEVIHSLDSEDCEGIGGASRGRGRLPSLLGFEFKDTVRHRFSDFEPARAEQDPDYEDRVDSQAEVIERQRYYLDDDDDEQDGRLSFPPIGRGGMGRGGEDHGHGRTGLRNTAGFRNEYPERDNQRELGSAQRVQGGMTLRGGLERLPQTGRGAGRREYEMANVFKKSGESFHLRDNYVGDMRSQEVDPEVSANELMWDDEPEESLLQHYDRPRNQLIGDNTTGNDQFANRGRGRRIPDEDEPEVKKVRLSRETDESRLKTLPLGDPSRLPTDRKPYPDPYVRGPYLDPHSGWPPYSLDRPVLDRFSSAKSSVYELARDRKVVPATIDYGHGGVDRDRTVSKPAEVIDYGHGQSGDSQQPLDSSRTDGLRGGSEIRSGREVSDLTRVSDLRDRDINLRRTDISSRTTDLPRYGIRRDQKVFDGAGSETGPNSFRGWLADSNDTNFDIDRPSLMRDRSHLEDVHPRGHRTARYLPRDEAWKSSDRATDESKLFASRDDDRSTFRDTGPSRGVLDYSEKDDYYNRRDALYKSSSSNSRLKSTYLDRGTDYTQDRDDSTIADDTMAARDSRYGSSTGDVYSRDDSRAGGEHGRDRDSDRYSRTLSPTTSNSTTVRAPSPPAAAQIKAEIVKVEDLLCPPNRQNRPAQIVTIIRGLPGSGKTYVSKLLREKEISCGGAAPRMLCLDDYFMVESERDVVDQDTGKKVKKRVMEYEYEQAMEETYRQSLLKSFKKTVDDGFYPFIIVDATNERVAHFSEFWSYAKSKGFQVYVGELNVDVSTCIQRNIHHWTEWDIEKVKNNWEPLPSHYIRMDLRWLLQEDSIPEVIMEDLPADENNDADAKNADEEEEESELSEVNTKSRWELDTSMDTLDKLDGIRVSKKHIAEHQSLNDYLQLDQMDDDYFSRESLPGQKRVRWADLEEKKTQSRRRNLGFIVGQTQQDWQRITDNDFASKALNQTKYFYKN</sequence>
<keyword evidence="4" id="KW-1017">Isopeptide bond</keyword>
<gene>
    <name evidence="14" type="primary">ORF99411</name>
</gene>
<comment type="function">
    <text evidence="9">Plays a role in the reduction of telomerase activity during differentiation of embryonic stem cells by binding to the core promoter of TERT and controlling its down-regulation.</text>
</comment>
<evidence type="ECO:0000256" key="8">
    <source>
        <dbReference type="ARBA" id="ARBA00023242"/>
    </source>
</evidence>
<evidence type="ECO:0000256" key="7">
    <source>
        <dbReference type="ARBA" id="ARBA00023163"/>
    </source>
</evidence>
<feature type="compositionally biased region" description="Basic and acidic residues" evidence="13">
    <location>
        <begin position="601"/>
        <end position="611"/>
    </location>
</feature>
<feature type="compositionally biased region" description="Basic and acidic residues" evidence="13">
    <location>
        <begin position="633"/>
        <end position="654"/>
    </location>
</feature>
<dbReference type="Gene3D" id="3.40.50.300">
    <property type="entry name" value="P-loop containing nucleotide triphosphate hydrolases"/>
    <property type="match status" value="1"/>
</dbReference>
<dbReference type="EMBL" id="HACG01029431">
    <property type="protein sequence ID" value="CEK76296.1"/>
    <property type="molecule type" value="Transcribed_RNA"/>
</dbReference>
<organism evidence="14">
    <name type="scientific">Arion vulgaris</name>
    <dbReference type="NCBI Taxonomy" id="1028688"/>
    <lineage>
        <taxon>Eukaryota</taxon>
        <taxon>Metazoa</taxon>
        <taxon>Spiralia</taxon>
        <taxon>Lophotrochozoa</taxon>
        <taxon>Mollusca</taxon>
        <taxon>Gastropoda</taxon>
        <taxon>Heterobranchia</taxon>
        <taxon>Euthyneura</taxon>
        <taxon>Panpulmonata</taxon>
        <taxon>Eupulmonata</taxon>
        <taxon>Stylommatophora</taxon>
        <taxon>Helicina</taxon>
        <taxon>Arionoidea</taxon>
        <taxon>Arionidae</taxon>
        <taxon>Arion</taxon>
    </lineage>
</organism>
<keyword evidence="5" id="KW-0832">Ubl conjugation</keyword>
<evidence type="ECO:0000256" key="6">
    <source>
        <dbReference type="ARBA" id="ARBA00023015"/>
    </source>
</evidence>
<evidence type="ECO:0000256" key="11">
    <source>
        <dbReference type="ARBA" id="ARBA00068971"/>
    </source>
</evidence>
<dbReference type="SUPFAM" id="SSF52540">
    <property type="entry name" value="P-loop containing nucleoside triphosphate hydrolases"/>
    <property type="match status" value="1"/>
</dbReference>
<dbReference type="GO" id="GO:0016607">
    <property type="term" value="C:nuclear speck"/>
    <property type="evidence" value="ECO:0007669"/>
    <property type="project" value="UniProtKB-SubCell"/>
</dbReference>
<keyword evidence="3" id="KW-0678">Repressor</keyword>
<comment type="subcellular location">
    <subcellularLocation>
        <location evidence="1">Nucleus speckle</location>
    </subcellularLocation>
</comment>
<dbReference type="AlphaFoldDB" id="A0A0B7A8G5"/>
<evidence type="ECO:0000256" key="10">
    <source>
        <dbReference type="ARBA" id="ARBA00065932"/>
    </source>
</evidence>
<feature type="non-terminal residue" evidence="14">
    <location>
        <position position="1"/>
    </location>
</feature>
<reference evidence="14" key="1">
    <citation type="submission" date="2014-12" db="EMBL/GenBank/DDBJ databases">
        <title>Insight into the proteome of Arion vulgaris.</title>
        <authorList>
            <person name="Aradska J."/>
            <person name="Bulat T."/>
            <person name="Smidak R."/>
            <person name="Sarate P."/>
            <person name="Gangsoo J."/>
            <person name="Sialana F."/>
            <person name="Bilban M."/>
            <person name="Lubec G."/>
        </authorList>
    </citation>
    <scope>NUCLEOTIDE SEQUENCE</scope>
    <source>
        <tissue evidence="14">Skin</tissue>
    </source>
</reference>
<keyword evidence="7" id="KW-0804">Transcription</keyword>
<evidence type="ECO:0000256" key="4">
    <source>
        <dbReference type="ARBA" id="ARBA00022499"/>
    </source>
</evidence>
<proteinExistence type="predicted"/>